<accession>A0A4U1I8E9</accession>
<organism evidence="2 3">
    <name type="scientific">Trinickia terrae</name>
    <dbReference type="NCBI Taxonomy" id="2571161"/>
    <lineage>
        <taxon>Bacteria</taxon>
        <taxon>Pseudomonadati</taxon>
        <taxon>Pseudomonadota</taxon>
        <taxon>Betaproteobacteria</taxon>
        <taxon>Burkholderiales</taxon>
        <taxon>Burkholderiaceae</taxon>
        <taxon>Trinickia</taxon>
    </lineage>
</organism>
<dbReference type="OrthoDB" id="9134522at2"/>
<evidence type="ECO:0000256" key="1">
    <source>
        <dbReference type="SAM" id="MobiDB-lite"/>
    </source>
</evidence>
<keyword evidence="3" id="KW-1185">Reference proteome</keyword>
<gene>
    <name evidence="2" type="ORF">FAZ69_12485</name>
</gene>
<evidence type="ECO:0000313" key="2">
    <source>
        <dbReference type="EMBL" id="TKC89726.1"/>
    </source>
</evidence>
<dbReference type="AlphaFoldDB" id="A0A4U1I8E9"/>
<dbReference type="EMBL" id="SWJE01000005">
    <property type="protein sequence ID" value="TKC89726.1"/>
    <property type="molecule type" value="Genomic_DNA"/>
</dbReference>
<reference evidence="2 3" key="1">
    <citation type="submission" date="2019-04" db="EMBL/GenBank/DDBJ databases">
        <title>Trinickia sp. 7GSK02, isolated from subtropical forest soil.</title>
        <authorList>
            <person name="Gao Z.-H."/>
            <person name="Qiu L.-H."/>
        </authorList>
    </citation>
    <scope>NUCLEOTIDE SEQUENCE [LARGE SCALE GENOMIC DNA]</scope>
    <source>
        <strain evidence="2 3">7GSK02</strain>
    </source>
</reference>
<sequence>MAGKSFSKGLDDRMRDQDGEIRKKRSDTKVETLRKTYGPDFAKGYRSDAELGTVLKKEGVDTLYQLIKKKRS</sequence>
<dbReference type="RefSeq" id="WP_136894768.1">
    <property type="nucleotide sequence ID" value="NZ_SWJE01000005.1"/>
</dbReference>
<comment type="caution">
    <text evidence="2">The sequence shown here is derived from an EMBL/GenBank/DDBJ whole genome shotgun (WGS) entry which is preliminary data.</text>
</comment>
<protein>
    <submittedName>
        <fullName evidence="2">Uncharacterized protein</fullName>
    </submittedName>
</protein>
<name>A0A4U1I8E9_9BURK</name>
<dbReference type="Proteomes" id="UP000305539">
    <property type="component" value="Unassembled WGS sequence"/>
</dbReference>
<proteinExistence type="predicted"/>
<feature type="compositionally biased region" description="Basic and acidic residues" evidence="1">
    <location>
        <begin position="9"/>
        <end position="27"/>
    </location>
</feature>
<feature type="region of interest" description="Disordered" evidence="1">
    <location>
        <begin position="1"/>
        <end position="27"/>
    </location>
</feature>
<evidence type="ECO:0000313" key="3">
    <source>
        <dbReference type="Proteomes" id="UP000305539"/>
    </source>
</evidence>